<evidence type="ECO:0000256" key="7">
    <source>
        <dbReference type="SAM" id="MobiDB-lite"/>
    </source>
</evidence>
<organism evidence="10 11">
    <name type="scientific">Sodiomyces alkalinus (strain CBS 110278 / VKM F-3762 / F11)</name>
    <name type="common">Alkaliphilic filamentous fungus</name>
    <dbReference type="NCBI Taxonomy" id="1314773"/>
    <lineage>
        <taxon>Eukaryota</taxon>
        <taxon>Fungi</taxon>
        <taxon>Dikarya</taxon>
        <taxon>Ascomycota</taxon>
        <taxon>Pezizomycotina</taxon>
        <taxon>Sordariomycetes</taxon>
        <taxon>Hypocreomycetidae</taxon>
        <taxon>Glomerellales</taxon>
        <taxon>Plectosphaerellaceae</taxon>
        <taxon>Sodiomyces</taxon>
    </lineage>
</organism>
<dbReference type="GO" id="GO:0048015">
    <property type="term" value="P:phosphatidylinositol-mediated signaling"/>
    <property type="evidence" value="ECO:0007669"/>
    <property type="project" value="TreeGrafter"/>
</dbReference>
<keyword evidence="5" id="KW-0807">Transducer</keyword>
<dbReference type="GO" id="GO:0004435">
    <property type="term" value="F:phosphatidylinositol-4,5-bisphosphate phospholipase C activity"/>
    <property type="evidence" value="ECO:0007669"/>
    <property type="project" value="UniProtKB-EC"/>
</dbReference>
<keyword evidence="3 6" id="KW-0442">Lipid degradation</keyword>
<feature type="domain" description="PI-PLC Y-box" evidence="9">
    <location>
        <begin position="1134"/>
        <end position="1252"/>
    </location>
</feature>
<dbReference type="SUPFAM" id="SSF50729">
    <property type="entry name" value="PH domain-like"/>
    <property type="match status" value="1"/>
</dbReference>
<dbReference type="STRING" id="1314773.A0A3N2QAC0"/>
<proteinExistence type="predicted"/>
<dbReference type="Pfam" id="PF00388">
    <property type="entry name" value="PI-PLC-X"/>
    <property type="match status" value="1"/>
</dbReference>
<comment type="catalytic activity">
    <reaction evidence="6">
        <text>a 1,2-diacyl-sn-glycero-3-phospho-(1D-myo-inositol-4,5-bisphosphate) + H2O = 1D-myo-inositol 1,4,5-trisphosphate + a 1,2-diacyl-sn-glycerol + H(+)</text>
        <dbReference type="Rhea" id="RHEA:33179"/>
        <dbReference type="ChEBI" id="CHEBI:15377"/>
        <dbReference type="ChEBI" id="CHEBI:15378"/>
        <dbReference type="ChEBI" id="CHEBI:17815"/>
        <dbReference type="ChEBI" id="CHEBI:58456"/>
        <dbReference type="ChEBI" id="CHEBI:203600"/>
        <dbReference type="EC" id="3.1.4.11"/>
    </reaction>
</comment>
<accession>A0A3N2QAC0</accession>
<dbReference type="Gene3D" id="1.10.238.10">
    <property type="entry name" value="EF-hand"/>
    <property type="match status" value="1"/>
</dbReference>
<evidence type="ECO:0000259" key="9">
    <source>
        <dbReference type="PROSITE" id="PS50008"/>
    </source>
</evidence>
<sequence>MPTPTHALAHPAPSTNNLADVHRSAQQEQPTCQLGRCDNGICHPELIKTLAAVNTASKTHPPSTFNPFPSHPLCAHTITTQPPTSSFRLVPQSFFNPDLKKYHHDKGPATTAKHREYIIGQSLAFQVQRLAYPICSFPRGILAFIQGNEPVLFLPRSAAHEQGPRTLYTALHCTAPHRAAPYHREGTTPLQPFWFWGGLPIFPSLESYPNQTPAYPSRERQAPGRFPSGQSQAFNSTGTILRPQLAPDSFPCRVDKHPGRRPALPAALRRTNPAASQTDPISCRLHTLPLRIPDISRRVSHLTRPDLAVLQGQPVKDAVINPPRILHKRMIKPLYFSWGNLAGRSLTPSSSSSGNRTMTPQTVERRYSRPTSVQTNNLNNTSTHNQQPSMPGSAISASSATSSSRQGSPLMSPDATAVMTSSSSVQPSPEPLRGQDFDDATPSGSFQLPESLLCRRTSNTSLPQSLSSTAPSAVEPLPAKSGGLIRRLSNRAARPFTRRRPSSAASTSRDGSVGPGMLRRRSDSNATAPPEFPLVPTDSEDESIYEPDECRSQLTFDGSLKESPSNSTPASVAGSTPSGNATAGPVIPFQLLKGTWIRKVSKKNRAKRFVLVLEPDAARISWDKSRPHKCLYIDDIKEIRTGTDIRQYRLDFGVPESEESRWFSVLYAVPDKSKSKMMHLVADDASVFSNWVTTLEAISKHRQDLMASLMAFNDRAIRDYWRSEMAKQFADKPHSPDEEELDYEGVQNVCRKLHIHASPSQLFAKFHAADATKTGRLNYFEFQSFVGFMKRRDDIRSLYQSLAENPEAGLSLDEFLSFLRDVQGEDIETDLPAWEAIYAKLSRKFRPRDAERSGAIAHSDSPRMNDAAFAAYLTSTFNLPLKTEPKEYTLDRPINEYFISSSHNTYLLGRQVAGLSSVEGYIAALARGCRCVEVDCWNGADGQPTVNHGRTLTTSISFQETMTTINKYAFVKTHYPLWISLEVHCNPQQQAIMSRIMKETFGSRLVTEPLDPSSDKLPSPEQLKDRILIKVKKPQLKEEPKAPEPGRRRGNSLTSPYSKPIQLDNALIPPLSLPQSPLLGPSTSSRRLVGKTRVNTITEGEVKETLSSSSTSDNDSAGERVPARRSSNKTVKVLGDLGVYCAGVKFRGFDTPDAKAYNHIFSFMESSFEKHGKPKEAKHAMDRHNMRYLMRVYPDGIRYTSTNFDPLHYWRRGVQMAALNWQTFDSGMQINQAMFDSGTDRSGYVLKPSELREIQVMPEGWSGKRERKEVSFSIGVISAQQLMRPNGMPANRTVDPYVEVEVFHANDKRNKKEADPTVSLATDSPLKYRTRVIRENGFNPAFNDRFDFRVTTKYPDLIFVRWSVKLSHNGEAYNEKPPVATFTAKLSGLKAGYRTLPLFDHNGEQYLFSTLFCNIKMGPVNSVLLDCPGDQPDTSGKLRGLGRTITRFNRPNNVSPKSSLDRSSFESPQP</sequence>
<protein>
    <recommendedName>
        <fullName evidence="1 6">Phosphoinositide phospholipase C</fullName>
        <ecNumber evidence="1 6">3.1.4.11</ecNumber>
    </recommendedName>
</protein>
<feature type="region of interest" description="Disordered" evidence="7">
    <location>
        <begin position="1435"/>
        <end position="1470"/>
    </location>
</feature>
<dbReference type="SUPFAM" id="SSF47473">
    <property type="entry name" value="EF-hand"/>
    <property type="match status" value="1"/>
</dbReference>
<feature type="compositionally biased region" description="Polar residues" evidence="7">
    <location>
        <begin position="456"/>
        <end position="471"/>
    </location>
</feature>
<dbReference type="GeneID" id="39583249"/>
<dbReference type="EC" id="3.1.4.11" evidence="1 6"/>
<feature type="compositionally biased region" description="Basic and acidic residues" evidence="7">
    <location>
        <begin position="1035"/>
        <end position="1047"/>
    </location>
</feature>
<dbReference type="CDD" id="cd16207">
    <property type="entry name" value="EFh_ScPlc1p_like"/>
    <property type="match status" value="1"/>
</dbReference>
<feature type="compositionally biased region" description="Low complexity" evidence="7">
    <location>
        <begin position="1"/>
        <end position="13"/>
    </location>
</feature>
<evidence type="ECO:0000256" key="5">
    <source>
        <dbReference type="ARBA" id="ARBA00023224"/>
    </source>
</evidence>
<dbReference type="GO" id="GO:0016042">
    <property type="term" value="P:lipid catabolic process"/>
    <property type="evidence" value="ECO:0007669"/>
    <property type="project" value="UniProtKB-KW"/>
</dbReference>
<feature type="compositionally biased region" description="Polar residues" evidence="7">
    <location>
        <begin position="418"/>
        <end position="427"/>
    </location>
</feature>
<evidence type="ECO:0000256" key="1">
    <source>
        <dbReference type="ARBA" id="ARBA00012368"/>
    </source>
</evidence>
<dbReference type="Gene3D" id="3.20.20.190">
    <property type="entry name" value="Phosphatidylinositol (PI) phosphodiesterase"/>
    <property type="match status" value="2"/>
</dbReference>
<dbReference type="InterPro" id="IPR011993">
    <property type="entry name" value="PH-like_dom_sf"/>
</dbReference>
<reference evidence="10 11" key="1">
    <citation type="journal article" date="2018" name="Mol. Ecol.">
        <title>The obligate alkalophilic soda-lake fungus Sodiomyces alkalinus has shifted to a protein diet.</title>
        <authorList>
            <person name="Grum-Grzhimaylo A.A."/>
            <person name="Falkoski D.L."/>
            <person name="van den Heuvel J."/>
            <person name="Valero-Jimenez C.A."/>
            <person name="Min B."/>
            <person name="Choi I.G."/>
            <person name="Lipzen A."/>
            <person name="Daum C.G."/>
            <person name="Aanen D.K."/>
            <person name="Tsang A."/>
            <person name="Henrissat B."/>
            <person name="Bilanenko E.N."/>
            <person name="de Vries R.P."/>
            <person name="van Kan J.A.L."/>
            <person name="Grigoriev I.V."/>
            <person name="Debets A.J.M."/>
        </authorList>
    </citation>
    <scope>NUCLEOTIDE SEQUENCE [LARGE SCALE GENOMIC DNA]</scope>
    <source>
        <strain evidence="10 11">F11</strain>
    </source>
</reference>
<evidence type="ECO:0000256" key="4">
    <source>
        <dbReference type="ARBA" id="ARBA00023098"/>
    </source>
</evidence>
<dbReference type="SMART" id="SM00239">
    <property type="entry name" value="C2"/>
    <property type="match status" value="1"/>
</dbReference>
<keyword evidence="2 6" id="KW-0378">Hydrolase</keyword>
<feature type="region of interest" description="Disordered" evidence="7">
    <location>
        <begin position="1095"/>
        <end position="1127"/>
    </location>
</feature>
<dbReference type="CDD" id="cd08598">
    <property type="entry name" value="PI-PLC1c_yeast"/>
    <property type="match status" value="1"/>
</dbReference>
<dbReference type="InterPro" id="IPR017946">
    <property type="entry name" value="PLC-like_Pdiesterase_TIM-brl"/>
</dbReference>
<dbReference type="Gene3D" id="2.30.29.30">
    <property type="entry name" value="Pleckstrin-homology domain (PH domain)/Phosphotyrosine-binding domain (PTB)"/>
    <property type="match status" value="1"/>
</dbReference>
<gene>
    <name evidence="10" type="ORF">SODALDRAFT_375842</name>
</gene>
<feature type="compositionally biased region" description="Polar residues" evidence="7">
    <location>
        <begin position="556"/>
        <end position="581"/>
    </location>
</feature>
<dbReference type="SMART" id="SM00149">
    <property type="entry name" value="PLCYc"/>
    <property type="match status" value="1"/>
</dbReference>
<dbReference type="RefSeq" id="XP_028471505.1">
    <property type="nucleotide sequence ID" value="XM_028614771.1"/>
</dbReference>
<dbReference type="PROSITE" id="PS50004">
    <property type="entry name" value="C2"/>
    <property type="match status" value="1"/>
</dbReference>
<keyword evidence="11" id="KW-1185">Reference proteome</keyword>
<dbReference type="CDD" id="cd00275">
    <property type="entry name" value="C2_PLC_like"/>
    <property type="match status" value="1"/>
</dbReference>
<dbReference type="Pfam" id="PF00387">
    <property type="entry name" value="PI-PLC-Y"/>
    <property type="match status" value="1"/>
</dbReference>
<feature type="region of interest" description="Disordered" evidence="7">
    <location>
        <begin position="1007"/>
        <end position="1059"/>
    </location>
</feature>
<feature type="region of interest" description="Disordered" evidence="7">
    <location>
        <begin position="1"/>
        <end position="27"/>
    </location>
</feature>
<dbReference type="PROSITE" id="PS50008">
    <property type="entry name" value="PIPLC_Y_DOMAIN"/>
    <property type="match status" value="1"/>
</dbReference>
<dbReference type="InterPro" id="IPR037755">
    <property type="entry name" value="Plc1_PH"/>
</dbReference>
<dbReference type="Pfam" id="PF16457">
    <property type="entry name" value="PH_12"/>
    <property type="match status" value="1"/>
</dbReference>
<evidence type="ECO:0000256" key="3">
    <source>
        <dbReference type="ARBA" id="ARBA00022963"/>
    </source>
</evidence>
<dbReference type="InterPro" id="IPR001849">
    <property type="entry name" value="PH_domain"/>
</dbReference>
<dbReference type="CDD" id="cd13360">
    <property type="entry name" value="PH_PLC_fungal"/>
    <property type="match status" value="1"/>
</dbReference>
<dbReference type="SUPFAM" id="SSF51695">
    <property type="entry name" value="PLC-like phosphodiesterases"/>
    <property type="match status" value="1"/>
</dbReference>
<dbReference type="PROSITE" id="PS50007">
    <property type="entry name" value="PIPLC_X_DOMAIN"/>
    <property type="match status" value="1"/>
</dbReference>
<name>A0A3N2QAC0_SODAK</name>
<evidence type="ECO:0000256" key="2">
    <source>
        <dbReference type="ARBA" id="ARBA00022801"/>
    </source>
</evidence>
<dbReference type="Proteomes" id="UP000272025">
    <property type="component" value="Unassembled WGS sequence"/>
</dbReference>
<dbReference type="Gene3D" id="2.60.40.150">
    <property type="entry name" value="C2 domain"/>
    <property type="match status" value="1"/>
</dbReference>
<dbReference type="GO" id="GO:0051209">
    <property type="term" value="P:release of sequestered calcium ion into cytosol"/>
    <property type="evidence" value="ECO:0007669"/>
    <property type="project" value="TreeGrafter"/>
</dbReference>
<dbReference type="InterPro" id="IPR000008">
    <property type="entry name" value="C2_dom"/>
</dbReference>
<feature type="region of interest" description="Disordered" evidence="7">
    <location>
        <begin position="556"/>
        <end position="584"/>
    </location>
</feature>
<dbReference type="SMART" id="SM00148">
    <property type="entry name" value="PLCXc"/>
    <property type="match status" value="1"/>
</dbReference>
<feature type="compositionally biased region" description="Low complexity" evidence="7">
    <location>
        <begin position="393"/>
        <end position="404"/>
    </location>
</feature>
<dbReference type="InterPro" id="IPR035892">
    <property type="entry name" value="C2_domain_sf"/>
</dbReference>
<keyword evidence="4 6" id="KW-0443">Lipid metabolism</keyword>
<feature type="region of interest" description="Disordered" evidence="7">
    <location>
        <begin position="345"/>
        <end position="544"/>
    </location>
</feature>
<evidence type="ECO:0000313" key="11">
    <source>
        <dbReference type="Proteomes" id="UP000272025"/>
    </source>
</evidence>
<dbReference type="InterPro" id="IPR000909">
    <property type="entry name" value="PLipase_C_PInositol-sp_X_dom"/>
</dbReference>
<feature type="domain" description="C2" evidence="8">
    <location>
        <begin position="1250"/>
        <end position="1400"/>
    </location>
</feature>
<dbReference type="Pfam" id="PF00168">
    <property type="entry name" value="C2"/>
    <property type="match status" value="1"/>
</dbReference>
<dbReference type="EMBL" id="ML119051">
    <property type="protein sequence ID" value="ROT43699.1"/>
    <property type="molecule type" value="Genomic_DNA"/>
</dbReference>
<dbReference type="InterPro" id="IPR011992">
    <property type="entry name" value="EF-hand-dom_pair"/>
</dbReference>
<dbReference type="PANTHER" id="PTHR10336">
    <property type="entry name" value="PHOSPHOINOSITIDE-SPECIFIC PHOSPHOLIPASE C FAMILY PROTEIN"/>
    <property type="match status" value="1"/>
</dbReference>
<dbReference type="PANTHER" id="PTHR10336:SF36">
    <property type="entry name" value="1-PHOSPHATIDYLINOSITOL 4,5-BISPHOSPHATE PHOSPHODIESTERASE BETA-4"/>
    <property type="match status" value="1"/>
</dbReference>
<feature type="compositionally biased region" description="Low complexity" evidence="7">
    <location>
        <begin position="1009"/>
        <end position="1020"/>
    </location>
</feature>
<dbReference type="InterPro" id="IPR001711">
    <property type="entry name" value="PLipase_C_Pinositol-sp_Y"/>
</dbReference>
<dbReference type="OrthoDB" id="269822at2759"/>
<feature type="compositionally biased region" description="Polar residues" evidence="7">
    <location>
        <begin position="1446"/>
        <end position="1458"/>
    </location>
</feature>
<feature type="region of interest" description="Disordered" evidence="7">
    <location>
        <begin position="210"/>
        <end position="233"/>
    </location>
</feature>
<feature type="compositionally biased region" description="Polar residues" evidence="7">
    <location>
        <begin position="369"/>
        <end position="390"/>
    </location>
</feature>
<dbReference type="PRINTS" id="PR00390">
    <property type="entry name" value="PHPHLIPASEC"/>
</dbReference>
<evidence type="ECO:0000259" key="8">
    <source>
        <dbReference type="PROSITE" id="PS50004"/>
    </source>
</evidence>
<evidence type="ECO:0000313" key="10">
    <source>
        <dbReference type="EMBL" id="ROT43699.1"/>
    </source>
</evidence>
<dbReference type="SUPFAM" id="SSF49562">
    <property type="entry name" value="C2 domain (Calcium/lipid-binding domain, CaLB)"/>
    <property type="match status" value="1"/>
</dbReference>
<dbReference type="InterPro" id="IPR001192">
    <property type="entry name" value="PI-PLC_fam"/>
</dbReference>
<evidence type="ECO:0000256" key="6">
    <source>
        <dbReference type="RuleBase" id="RU361133"/>
    </source>
</evidence>